<sequence length="244" mass="25805">MTALSCIAYAAWIFLAAFLFRGCLPPFVGKNDSGRAMRPVRDIGVACLAAGAFFFVPPGSLPPFLNYPWGGLVFLGCLALSALLARERASAVPLLLAGCVALVFFWYARQRGMPGSAANLGTFTGMPVWGIAPARHICGFLLLAAGFLAAARALFDGCRSSHAATLRCFAVCALFVALFAPWNTAPYVRWPDSLVAGCDFMLFWGKVFGVAAVLLLLPPVQAGGRRLSFFCCTVGSALIIIPAG</sequence>
<dbReference type="EMBL" id="FLUQ01000001">
    <property type="protein sequence ID" value="SBV93455.1"/>
    <property type="molecule type" value="Genomic_DNA"/>
</dbReference>
<protein>
    <submittedName>
        <fullName evidence="2">Uncharacterized protein</fullName>
    </submittedName>
</protein>
<accession>A0A212J2Q5</accession>
<feature type="transmembrane region" description="Helical" evidence="1">
    <location>
        <begin position="202"/>
        <end position="220"/>
    </location>
</feature>
<keyword evidence="1" id="KW-0472">Membrane</keyword>
<dbReference type="AlphaFoldDB" id="A0A212J2Q5"/>
<feature type="transmembrane region" description="Helical" evidence="1">
    <location>
        <begin position="67"/>
        <end position="84"/>
    </location>
</feature>
<feature type="transmembrane region" description="Helical" evidence="1">
    <location>
        <begin position="227"/>
        <end position="243"/>
    </location>
</feature>
<keyword evidence="1" id="KW-1133">Transmembrane helix</keyword>
<gene>
    <name evidence="2" type="ORF">KL86DPRO_10536</name>
</gene>
<organism evidence="2">
    <name type="scientific">uncultured delta proteobacterium</name>
    <dbReference type="NCBI Taxonomy" id="34034"/>
    <lineage>
        <taxon>Bacteria</taxon>
        <taxon>Deltaproteobacteria</taxon>
        <taxon>environmental samples</taxon>
    </lineage>
</organism>
<feature type="transmembrane region" description="Helical" evidence="1">
    <location>
        <begin position="128"/>
        <end position="151"/>
    </location>
</feature>
<reference evidence="2" key="1">
    <citation type="submission" date="2016-04" db="EMBL/GenBank/DDBJ databases">
        <authorList>
            <person name="Evans L.H."/>
            <person name="Alamgir A."/>
            <person name="Owens N."/>
            <person name="Weber N.D."/>
            <person name="Virtaneva K."/>
            <person name="Barbian K."/>
            <person name="Babar A."/>
            <person name="Rosenke K."/>
        </authorList>
    </citation>
    <scope>NUCLEOTIDE SEQUENCE</scope>
    <source>
        <strain evidence="2">86</strain>
    </source>
</reference>
<evidence type="ECO:0000256" key="1">
    <source>
        <dbReference type="SAM" id="Phobius"/>
    </source>
</evidence>
<name>A0A212J2Q5_9DELT</name>
<feature type="transmembrane region" description="Helical" evidence="1">
    <location>
        <begin position="6"/>
        <end position="28"/>
    </location>
</feature>
<feature type="transmembrane region" description="Helical" evidence="1">
    <location>
        <begin position="163"/>
        <end position="182"/>
    </location>
</feature>
<proteinExistence type="predicted"/>
<evidence type="ECO:0000313" key="2">
    <source>
        <dbReference type="EMBL" id="SBV93455.1"/>
    </source>
</evidence>
<keyword evidence="1" id="KW-0812">Transmembrane</keyword>
<feature type="transmembrane region" description="Helical" evidence="1">
    <location>
        <begin position="91"/>
        <end position="108"/>
    </location>
</feature>